<evidence type="ECO:0000313" key="2">
    <source>
        <dbReference type="EMBL" id="CAA9521863.1"/>
    </source>
</evidence>
<name>A0A6J4TGC5_9SPHN</name>
<gene>
    <name evidence="2" type="ORF">AVDCRST_MAG62-1159</name>
</gene>
<reference evidence="2" key="1">
    <citation type="submission" date="2020-02" db="EMBL/GenBank/DDBJ databases">
        <authorList>
            <person name="Meier V. D."/>
        </authorList>
    </citation>
    <scope>NUCLEOTIDE SEQUENCE</scope>
    <source>
        <strain evidence="2">AVDCRST_MAG62</strain>
    </source>
</reference>
<feature type="non-terminal residue" evidence="2">
    <location>
        <position position="81"/>
    </location>
</feature>
<accession>A0A6J4TGC5</accession>
<sequence>VEHRRRRCPSLQPPVAGLPRRVPRERGQSLPRLRTDSLADRTHARRVRLLRNRAAAERILSAQLVRADPSSRQAGLQLGGL</sequence>
<dbReference type="EMBL" id="CADCWB010000143">
    <property type="protein sequence ID" value="CAA9521863.1"/>
    <property type="molecule type" value="Genomic_DNA"/>
</dbReference>
<feature type="region of interest" description="Disordered" evidence="1">
    <location>
        <begin position="1"/>
        <end position="39"/>
    </location>
</feature>
<feature type="non-terminal residue" evidence="2">
    <location>
        <position position="1"/>
    </location>
</feature>
<proteinExistence type="predicted"/>
<protein>
    <submittedName>
        <fullName evidence="2">Uncharacterized protein</fullName>
    </submittedName>
</protein>
<feature type="compositionally biased region" description="Basic and acidic residues" evidence="1">
    <location>
        <begin position="22"/>
        <end position="39"/>
    </location>
</feature>
<dbReference type="AlphaFoldDB" id="A0A6J4TGC5"/>
<organism evidence="2">
    <name type="scientific">uncultured Sphingomonas sp</name>
    <dbReference type="NCBI Taxonomy" id="158754"/>
    <lineage>
        <taxon>Bacteria</taxon>
        <taxon>Pseudomonadati</taxon>
        <taxon>Pseudomonadota</taxon>
        <taxon>Alphaproteobacteria</taxon>
        <taxon>Sphingomonadales</taxon>
        <taxon>Sphingomonadaceae</taxon>
        <taxon>Sphingomonas</taxon>
        <taxon>environmental samples</taxon>
    </lineage>
</organism>
<evidence type="ECO:0000256" key="1">
    <source>
        <dbReference type="SAM" id="MobiDB-lite"/>
    </source>
</evidence>